<proteinExistence type="predicted"/>
<keyword evidence="2" id="KW-0472">Membrane</keyword>
<accession>A0A918YRB3</accession>
<evidence type="ECO:0000256" key="2">
    <source>
        <dbReference type="SAM" id="Phobius"/>
    </source>
</evidence>
<dbReference type="AlphaFoldDB" id="A0A918YRB3"/>
<protein>
    <recommendedName>
        <fullName evidence="5">WD40 repeat domain-containing protein</fullName>
    </recommendedName>
</protein>
<evidence type="ECO:0000313" key="4">
    <source>
        <dbReference type="Proteomes" id="UP000655443"/>
    </source>
</evidence>
<keyword evidence="2" id="KW-0812">Transmembrane</keyword>
<reference evidence="3" key="2">
    <citation type="submission" date="2020-09" db="EMBL/GenBank/DDBJ databases">
        <authorList>
            <person name="Sun Q."/>
            <person name="Ohkuma M."/>
        </authorList>
    </citation>
    <scope>NUCLEOTIDE SEQUENCE</scope>
    <source>
        <strain evidence="3">JCM 4714</strain>
    </source>
</reference>
<evidence type="ECO:0000256" key="1">
    <source>
        <dbReference type="SAM" id="MobiDB-lite"/>
    </source>
</evidence>
<organism evidence="3 4">
    <name type="scientific">Streptomyces alanosinicus</name>
    <dbReference type="NCBI Taxonomy" id="68171"/>
    <lineage>
        <taxon>Bacteria</taxon>
        <taxon>Bacillati</taxon>
        <taxon>Actinomycetota</taxon>
        <taxon>Actinomycetes</taxon>
        <taxon>Kitasatosporales</taxon>
        <taxon>Streptomycetaceae</taxon>
        <taxon>Streptomyces</taxon>
    </lineage>
</organism>
<keyword evidence="2" id="KW-1133">Transmembrane helix</keyword>
<dbReference type="Proteomes" id="UP000655443">
    <property type="component" value="Unassembled WGS sequence"/>
</dbReference>
<sequence length="399" mass="42764">MTERAPRRVLSTRAVVGVLAAAMTVGVLLVVVVQRVGRTDSPGSAGPPQQQAAPRLHGLTRVVAGQRVTSIAAGNGSVVYGTEAGGVFVTSSAATPRRITGLPGRVVKLAFDPTGRWLAAASDRSELAVMDMAHPTAPVVRRPYQAASPVLGQYDLTLKADRLAVDSTGSHVAAQTDMIGIYDMRDSRPPRWLAMRYECSAADDIGFVRAEFVATFDSCANVWDASTWRMERQVFFPGSGHASVGPDRLVYGTFRHAMLLDYRATSPLPSASAVPGQPHPRLSGIIADKTISTRRSPIQPVADDGHVVTVLQSARLVFWEPATHRTLTTVSLPFPAVCPSVQKIKGPAQFTTSFSPDHKSLVITGYCPPPDDQPNSQKDEGRSLNGSWMLAYPTTGDNR</sequence>
<dbReference type="Gene3D" id="2.130.10.10">
    <property type="entry name" value="YVTN repeat-like/Quinoprotein amine dehydrogenase"/>
    <property type="match status" value="1"/>
</dbReference>
<name>A0A918YRB3_9ACTN</name>
<keyword evidence="4" id="KW-1185">Reference proteome</keyword>
<feature type="region of interest" description="Disordered" evidence="1">
    <location>
        <begin position="368"/>
        <end position="399"/>
    </location>
</feature>
<evidence type="ECO:0000313" key="3">
    <source>
        <dbReference type="EMBL" id="GHE12792.1"/>
    </source>
</evidence>
<dbReference type="RefSeq" id="WP_189958304.1">
    <property type="nucleotide sequence ID" value="NZ_BMVG01000036.1"/>
</dbReference>
<comment type="caution">
    <text evidence="3">The sequence shown here is derived from an EMBL/GenBank/DDBJ whole genome shotgun (WGS) entry which is preliminary data.</text>
</comment>
<reference evidence="3" key="1">
    <citation type="journal article" date="2014" name="Int. J. Syst. Evol. Microbiol.">
        <title>Complete genome sequence of Corynebacterium casei LMG S-19264T (=DSM 44701T), isolated from a smear-ripened cheese.</title>
        <authorList>
            <consortium name="US DOE Joint Genome Institute (JGI-PGF)"/>
            <person name="Walter F."/>
            <person name="Albersmeier A."/>
            <person name="Kalinowski J."/>
            <person name="Ruckert C."/>
        </authorList>
    </citation>
    <scope>NUCLEOTIDE SEQUENCE</scope>
    <source>
        <strain evidence="3">JCM 4714</strain>
    </source>
</reference>
<dbReference type="SUPFAM" id="SSF50998">
    <property type="entry name" value="Quinoprotein alcohol dehydrogenase-like"/>
    <property type="match status" value="1"/>
</dbReference>
<feature type="transmembrane region" description="Helical" evidence="2">
    <location>
        <begin position="12"/>
        <end position="33"/>
    </location>
</feature>
<dbReference type="InterPro" id="IPR015943">
    <property type="entry name" value="WD40/YVTN_repeat-like_dom_sf"/>
</dbReference>
<dbReference type="InterPro" id="IPR011047">
    <property type="entry name" value="Quinoprotein_ADH-like_sf"/>
</dbReference>
<evidence type="ECO:0008006" key="5">
    <source>
        <dbReference type="Google" id="ProtNLM"/>
    </source>
</evidence>
<gene>
    <name evidence="3" type="ORF">GCM10010339_77590</name>
</gene>
<dbReference type="EMBL" id="BMVG01000036">
    <property type="protein sequence ID" value="GHE12792.1"/>
    <property type="molecule type" value="Genomic_DNA"/>
</dbReference>